<organism evidence="1 2">
    <name type="scientific">Levilactobacillus brevis</name>
    <name type="common">Lactobacillus brevis</name>
    <dbReference type="NCBI Taxonomy" id="1580"/>
    <lineage>
        <taxon>Bacteria</taxon>
        <taxon>Bacillati</taxon>
        <taxon>Bacillota</taxon>
        <taxon>Bacilli</taxon>
        <taxon>Lactobacillales</taxon>
        <taxon>Lactobacillaceae</taxon>
        <taxon>Levilactobacillus</taxon>
    </lineage>
</organism>
<reference evidence="1" key="2">
    <citation type="submission" date="2022-09" db="EMBL/GenBank/DDBJ databases">
        <title>Genome-inferred correspondence between phylogeny and metabolic traits in the wild Drosophila gut microbiome.</title>
        <authorList>
            <person name="Bueno E."/>
            <person name="Blow F."/>
            <person name="Douglas A.E."/>
        </authorList>
    </citation>
    <scope>NUCLEOTIDE SEQUENCE</scope>
    <source>
        <strain evidence="1">Dm-2019-70</strain>
    </source>
</reference>
<protein>
    <submittedName>
        <fullName evidence="1">Uncharacterized protein</fullName>
    </submittedName>
</protein>
<evidence type="ECO:0000313" key="2">
    <source>
        <dbReference type="Proteomes" id="UP000676478"/>
    </source>
</evidence>
<gene>
    <name evidence="1" type="ORF">JK167_08000</name>
</gene>
<dbReference type="RefSeq" id="WP_211756651.1">
    <property type="nucleotide sequence ID" value="NZ_JAERKF010000008.1"/>
</dbReference>
<comment type="caution">
    <text evidence="1">The sequence shown here is derived from an EMBL/GenBank/DDBJ whole genome shotgun (WGS) entry which is preliminary data.</text>
</comment>
<proteinExistence type="predicted"/>
<accession>A0AA41EQ42</accession>
<name>A0AA41EQ42_LEVBR</name>
<dbReference type="EMBL" id="JAERKF010000008">
    <property type="protein sequence ID" value="MBS1010766.1"/>
    <property type="molecule type" value="Genomic_DNA"/>
</dbReference>
<reference evidence="1" key="1">
    <citation type="submission" date="2020-12" db="EMBL/GenBank/DDBJ databases">
        <authorList>
            <person name="Mcmullen J.G."/>
        </authorList>
    </citation>
    <scope>NUCLEOTIDE SEQUENCE</scope>
    <source>
        <strain evidence="1">Dm-2019-70</strain>
    </source>
</reference>
<sequence>MIKVKIDEILHRIPTSEGTQYLSDLEMKEKSRIVSLTFTKLLNDEVFYRVSSSQESGILDDFLAWIDKTMTNRQFFHKNLNWSMEQLVAFWTIIGSNDLYERWLPDRKESFESLIIEAMGMSQYRNGIKKLDLKNLKQVGLKRIVIPLSEDDNKVIREIEQVMEDRAKRLSETLMSGVKNIDYQSIWKIRTLLMPENISPDRKNDGNLYPNELERLIYNTVMLNTPLERNFTNYNLTNNSRKLLNISKAINEISDLNKYSIHATTTVNLTCSSEIEAALKHIIKAKNILKEIKKKS</sequence>
<dbReference type="Proteomes" id="UP000676478">
    <property type="component" value="Unassembled WGS sequence"/>
</dbReference>
<dbReference type="AlphaFoldDB" id="A0AA41EQ42"/>
<evidence type="ECO:0000313" key="1">
    <source>
        <dbReference type="EMBL" id="MBS1010766.1"/>
    </source>
</evidence>